<gene>
    <name evidence="1" type="ORF">SCORR_v1c06410</name>
</gene>
<dbReference type="RefSeq" id="WP_094049118.1">
    <property type="nucleotide sequence ID" value="NZ_CP022535.1"/>
</dbReference>
<name>A0A222EQ90_9MOLU</name>
<proteinExistence type="predicted"/>
<sequence length="294" mass="32728">MKKLLGILTSISMVVTTSSTVISCGNDNSSKEESKTTIVGIDNQELDVNIEKILQVKVNNPKVDSVISVENSNDEIATVISSMDKDAEKKGEFNLTINTKEAGTTQVKVKYGDVDTSFSITVIKQLEYKEGKTDSDIISYLQTAEEIEITNIINDNSDEKKALQISDKKLSVSYEDTAKLTENPTEEENVTYEIDGFEGSMIYMTEPQSRSIEPFNSFTTKFNEIFKDAENFKSNYDKSDFTGSGHIVTIKGTKGANTFDLFIYKFDLSQTTSNNKTIKKSISTKIFSKKITIS</sequence>
<dbReference type="InterPro" id="IPR054816">
    <property type="entry name" value="Lipoprotein_mollicutes-type_CS"/>
</dbReference>
<dbReference type="NCBIfam" id="NF038029">
    <property type="entry name" value="LP_plasma"/>
    <property type="match status" value="1"/>
</dbReference>
<accession>A0A222EQ90</accession>
<dbReference type="EMBL" id="CP022535">
    <property type="protein sequence ID" value="ASP28413.1"/>
    <property type="molecule type" value="Genomic_DNA"/>
</dbReference>
<reference evidence="1 2" key="1">
    <citation type="submission" date="2017-07" db="EMBL/GenBank/DDBJ databases">
        <title>Complete genome sequence of Spiroplasma corruscae EC-1 (DSM 19793).</title>
        <authorList>
            <person name="Tsai Y.-M."/>
            <person name="Lo W.-S."/>
            <person name="Kuo C.-H."/>
        </authorList>
    </citation>
    <scope>NUCLEOTIDE SEQUENCE [LARGE SCALE GENOMIC DNA]</scope>
    <source>
        <strain evidence="1 2">EC-1</strain>
    </source>
</reference>
<organism evidence="1 2">
    <name type="scientific">Spiroplasma corruscae</name>
    <dbReference type="NCBI Taxonomy" id="216934"/>
    <lineage>
        <taxon>Bacteria</taxon>
        <taxon>Bacillati</taxon>
        <taxon>Mycoplasmatota</taxon>
        <taxon>Mollicutes</taxon>
        <taxon>Entomoplasmatales</taxon>
        <taxon>Spiroplasmataceae</taxon>
        <taxon>Spiroplasma</taxon>
    </lineage>
</organism>
<dbReference type="Proteomes" id="UP000203229">
    <property type="component" value="Chromosome"/>
</dbReference>
<evidence type="ECO:0000313" key="2">
    <source>
        <dbReference type="Proteomes" id="UP000203229"/>
    </source>
</evidence>
<evidence type="ECO:0008006" key="3">
    <source>
        <dbReference type="Google" id="ProtNLM"/>
    </source>
</evidence>
<dbReference type="KEGG" id="scou:SCORR_v1c06410"/>
<protein>
    <recommendedName>
        <fullName evidence="3">Lipoprotein</fullName>
    </recommendedName>
</protein>
<keyword evidence="2" id="KW-1185">Reference proteome</keyword>
<dbReference type="PROSITE" id="PS51257">
    <property type="entry name" value="PROKAR_LIPOPROTEIN"/>
    <property type="match status" value="1"/>
</dbReference>
<evidence type="ECO:0000313" key="1">
    <source>
        <dbReference type="EMBL" id="ASP28413.1"/>
    </source>
</evidence>
<dbReference type="AlphaFoldDB" id="A0A222EQ90"/>